<comment type="subcellular location">
    <subcellularLocation>
        <location evidence="1">Cell membrane</location>
    </subcellularLocation>
</comment>
<keyword evidence="7" id="KW-0812">Transmembrane</keyword>
<feature type="domain" description="Methyl-accepting transducer" evidence="8">
    <location>
        <begin position="281"/>
        <end position="441"/>
    </location>
</feature>
<comment type="similarity">
    <text evidence="5">Belongs to the methyl-accepting chemotaxis (MCP) protein family.</text>
</comment>
<dbReference type="InterPro" id="IPR003660">
    <property type="entry name" value="HAMP_dom"/>
</dbReference>
<keyword evidence="4 6" id="KW-0807">Transducer</keyword>
<dbReference type="EMBL" id="QTLC01000073">
    <property type="protein sequence ID" value="RDY67628.1"/>
    <property type="molecule type" value="Genomic_DNA"/>
</dbReference>
<feature type="transmembrane region" description="Helical" evidence="7">
    <location>
        <begin position="21"/>
        <end position="44"/>
    </location>
</feature>
<feature type="non-terminal residue" evidence="10">
    <location>
        <position position="441"/>
    </location>
</feature>
<feature type="transmembrane region" description="Helical" evidence="7">
    <location>
        <begin position="188"/>
        <end position="208"/>
    </location>
</feature>
<sequence>MKKLKSFNPKKSLKSQLFLNFITPIIILGVLVFVFVKLLAAHIISDYVLPQFEQILQTNGEELVRSIDGEDVNAVINNPEADHSALINSLDAFMEGKERLEYAYLLTKQNDNDFIVGLSGSEDVMVESPFTDEQNQAYSNDEVVITSIYEDEWGVHKSIFLPLEGTDTIVGLDMSTQFVNELQNSINLFLAAFLVVALLLGALFAYIFGNRLNKSITSLLKSIKRVSDGDLTEDIEVNRQDEIGQLGESINRMTDNLRSLVAGVLGSSNQVTAQSEELTQAASEVTEGSQQVASTMQEISSGAESQADSSTDLSEIMKDFVQKIVEANENGKNISSTSKEILTMSDEGQRMMQESVNQMDTINTIVKESVDKVRGLDQQSQEVTKLVQVIENIADQTNLLSLNAAIEAARAGEHGKGFAVVADEVRKLAEQVSNSIVDITS</sequence>
<dbReference type="GO" id="GO:0005886">
    <property type="term" value="C:plasma membrane"/>
    <property type="evidence" value="ECO:0007669"/>
    <property type="project" value="UniProtKB-SubCell"/>
</dbReference>
<dbReference type="GO" id="GO:0007165">
    <property type="term" value="P:signal transduction"/>
    <property type="evidence" value="ECO:0007669"/>
    <property type="project" value="UniProtKB-KW"/>
</dbReference>
<dbReference type="InterPro" id="IPR004089">
    <property type="entry name" value="MCPsignal_dom"/>
</dbReference>
<dbReference type="SUPFAM" id="SSF58104">
    <property type="entry name" value="Methyl-accepting chemotaxis protein (MCP) signaling domain"/>
    <property type="match status" value="1"/>
</dbReference>
<dbReference type="Gene3D" id="6.10.340.10">
    <property type="match status" value="1"/>
</dbReference>
<evidence type="ECO:0000256" key="6">
    <source>
        <dbReference type="PROSITE-ProRule" id="PRU00284"/>
    </source>
</evidence>
<evidence type="ECO:0000256" key="3">
    <source>
        <dbReference type="ARBA" id="ARBA00023136"/>
    </source>
</evidence>
<evidence type="ECO:0000256" key="2">
    <source>
        <dbReference type="ARBA" id="ARBA00022475"/>
    </source>
</evidence>
<dbReference type="CDD" id="cd06225">
    <property type="entry name" value="HAMP"/>
    <property type="match status" value="1"/>
</dbReference>
<evidence type="ECO:0000313" key="10">
    <source>
        <dbReference type="EMBL" id="RDY67628.1"/>
    </source>
</evidence>
<dbReference type="PROSITE" id="PS50111">
    <property type="entry name" value="CHEMOTAXIS_TRANSDUC_2"/>
    <property type="match status" value="1"/>
</dbReference>
<organism evidence="10 11">
    <name type="scientific">Halobacillus trueperi</name>
    <dbReference type="NCBI Taxonomy" id="156205"/>
    <lineage>
        <taxon>Bacteria</taxon>
        <taxon>Bacillati</taxon>
        <taxon>Bacillota</taxon>
        <taxon>Bacilli</taxon>
        <taxon>Bacillales</taxon>
        <taxon>Bacillaceae</taxon>
        <taxon>Halobacillus</taxon>
    </lineage>
</organism>
<dbReference type="Gene3D" id="1.10.287.950">
    <property type="entry name" value="Methyl-accepting chemotaxis protein"/>
    <property type="match status" value="1"/>
</dbReference>
<evidence type="ECO:0000259" key="9">
    <source>
        <dbReference type="PROSITE" id="PS50885"/>
    </source>
</evidence>
<feature type="domain" description="HAMP" evidence="9">
    <location>
        <begin position="210"/>
        <end position="262"/>
    </location>
</feature>
<evidence type="ECO:0000313" key="11">
    <source>
        <dbReference type="Proteomes" id="UP000257032"/>
    </source>
</evidence>
<dbReference type="RefSeq" id="WP_147296353.1">
    <property type="nucleotide sequence ID" value="NZ_QTLC01000073.1"/>
</dbReference>
<accession>A0A3D8VFL7</accession>
<dbReference type="Pfam" id="PF00015">
    <property type="entry name" value="MCPsignal"/>
    <property type="match status" value="1"/>
</dbReference>
<reference evidence="10 11" key="1">
    <citation type="submission" date="2018-08" db="EMBL/GenBank/DDBJ databases">
        <title>Genome sequence of strict halophilic Halobacillus trueperi SS1 isolated from Lunsu, a salty water body of North West Himalayas.</title>
        <authorList>
            <person name="Gupta S."/>
            <person name="Sharma P."/>
            <person name="Dev K."/>
            <person name="Baumler D."/>
            <person name="Sourirajan A."/>
        </authorList>
    </citation>
    <scope>NUCLEOTIDE SEQUENCE [LARGE SCALE GENOMIC DNA]</scope>
    <source>
        <strain evidence="10 11">SS1</strain>
    </source>
</reference>
<evidence type="ECO:0000256" key="7">
    <source>
        <dbReference type="SAM" id="Phobius"/>
    </source>
</evidence>
<evidence type="ECO:0000256" key="4">
    <source>
        <dbReference type="ARBA" id="ARBA00023224"/>
    </source>
</evidence>
<dbReference type="PANTHER" id="PTHR32089">
    <property type="entry name" value="METHYL-ACCEPTING CHEMOTAXIS PROTEIN MCPB"/>
    <property type="match status" value="1"/>
</dbReference>
<protein>
    <submittedName>
        <fullName evidence="10">Methyl-accepting chemotaxis protein</fullName>
    </submittedName>
</protein>
<comment type="caution">
    <text evidence="10">The sequence shown here is derived from an EMBL/GenBank/DDBJ whole genome shotgun (WGS) entry which is preliminary data.</text>
</comment>
<dbReference type="AlphaFoldDB" id="A0A3D8VFL7"/>
<keyword evidence="7" id="KW-1133">Transmembrane helix</keyword>
<evidence type="ECO:0000256" key="5">
    <source>
        <dbReference type="ARBA" id="ARBA00029447"/>
    </source>
</evidence>
<dbReference type="SMART" id="SM00283">
    <property type="entry name" value="MA"/>
    <property type="match status" value="1"/>
</dbReference>
<keyword evidence="3 7" id="KW-0472">Membrane</keyword>
<proteinExistence type="inferred from homology"/>
<evidence type="ECO:0000259" key="8">
    <source>
        <dbReference type="PROSITE" id="PS50111"/>
    </source>
</evidence>
<dbReference type="SMART" id="SM00304">
    <property type="entry name" value="HAMP"/>
    <property type="match status" value="1"/>
</dbReference>
<keyword evidence="2" id="KW-1003">Cell membrane</keyword>
<evidence type="ECO:0000256" key="1">
    <source>
        <dbReference type="ARBA" id="ARBA00004236"/>
    </source>
</evidence>
<gene>
    <name evidence="10" type="ORF">DXT76_19040</name>
</gene>
<dbReference type="PANTHER" id="PTHR32089:SF114">
    <property type="entry name" value="METHYL-ACCEPTING CHEMOTAXIS PROTEIN MCPB"/>
    <property type="match status" value="1"/>
</dbReference>
<name>A0A3D8VFL7_9BACI</name>
<dbReference type="PROSITE" id="PS50885">
    <property type="entry name" value="HAMP"/>
    <property type="match status" value="1"/>
</dbReference>
<dbReference type="Pfam" id="PF00672">
    <property type="entry name" value="HAMP"/>
    <property type="match status" value="1"/>
</dbReference>
<dbReference type="Proteomes" id="UP000257032">
    <property type="component" value="Unassembled WGS sequence"/>
</dbReference>